<protein>
    <submittedName>
        <fullName evidence="7">O-antigen ligase</fullName>
    </submittedName>
</protein>
<proteinExistence type="predicted"/>
<feature type="transmembrane region" description="Helical" evidence="5">
    <location>
        <begin position="234"/>
        <end position="252"/>
    </location>
</feature>
<evidence type="ECO:0000256" key="5">
    <source>
        <dbReference type="SAM" id="Phobius"/>
    </source>
</evidence>
<keyword evidence="4 5" id="KW-0472">Membrane</keyword>
<dbReference type="PANTHER" id="PTHR37422:SF17">
    <property type="entry name" value="O-ANTIGEN LIGASE"/>
    <property type="match status" value="1"/>
</dbReference>
<dbReference type="InterPro" id="IPR007016">
    <property type="entry name" value="O-antigen_ligase-rel_domated"/>
</dbReference>
<feature type="transmembrane region" description="Helical" evidence="5">
    <location>
        <begin position="96"/>
        <end position="113"/>
    </location>
</feature>
<keyword evidence="2 5" id="KW-0812">Transmembrane</keyword>
<keyword evidence="3 5" id="KW-1133">Transmembrane helix</keyword>
<evidence type="ECO:0000256" key="3">
    <source>
        <dbReference type="ARBA" id="ARBA00022989"/>
    </source>
</evidence>
<comment type="caution">
    <text evidence="7">The sequence shown here is derived from an EMBL/GenBank/DDBJ whole genome shotgun (WGS) entry which is preliminary data.</text>
</comment>
<dbReference type="InterPro" id="IPR051533">
    <property type="entry name" value="WaaL-like"/>
</dbReference>
<feature type="transmembrane region" description="Helical" evidence="5">
    <location>
        <begin position="210"/>
        <end position="227"/>
    </location>
</feature>
<dbReference type="Proteomes" id="UP000286908">
    <property type="component" value="Unassembled WGS sequence"/>
</dbReference>
<evidence type="ECO:0000256" key="1">
    <source>
        <dbReference type="ARBA" id="ARBA00004141"/>
    </source>
</evidence>
<feature type="transmembrane region" description="Helical" evidence="5">
    <location>
        <begin position="61"/>
        <end position="81"/>
    </location>
</feature>
<organism evidence="7 8">
    <name type="scientific">Morganella morganii</name>
    <name type="common">Proteus morganii</name>
    <dbReference type="NCBI Taxonomy" id="582"/>
    <lineage>
        <taxon>Bacteria</taxon>
        <taxon>Pseudomonadati</taxon>
        <taxon>Pseudomonadota</taxon>
        <taxon>Gammaproteobacteria</taxon>
        <taxon>Enterobacterales</taxon>
        <taxon>Morganellaceae</taxon>
        <taxon>Morganella</taxon>
    </lineage>
</organism>
<sequence length="416" mass="46571">MTMSRTLPIIIGMLMTFSMVIASFVDTLSRDSYFILSYLSVIVTVWLVFSKKRSLFSDRAVLLVAASFLLFGLSRVAWSFLMNDDGLNIYKTHSPTASRIILGAFIFCVCILLKNELRQFFSNKYISSIIKVLPLYILLYALYDIFILNKTRVELDTNRATVTAYLVSAIFFVSLHFCIQVRNKLNISLFFINLIVSNAIIILTQTRAAIAIYLLLSVVYTAIVFRNNLNIKKVSIIVVLMLIFAGVSYEFLYKSRINEAITETQGYDVTKPGGSLGDRYTMWYAGLSAFKHAPLGESFQARNDFISEKIAAGTISDSITIYLTVHLHSELIEVLSLQGIIGGVLLVLIYLSLLYAGIRNKNVLLIMITLCLAGYGLTDVLFFSRESITVYLLCIAVALVTGGKEDTAEQPLPINR</sequence>
<comment type="subcellular location">
    <subcellularLocation>
        <location evidence="1">Membrane</location>
        <topology evidence="1">Multi-pass membrane protein</topology>
    </subcellularLocation>
</comment>
<evidence type="ECO:0000259" key="6">
    <source>
        <dbReference type="Pfam" id="PF04932"/>
    </source>
</evidence>
<evidence type="ECO:0000313" key="7">
    <source>
        <dbReference type="EMBL" id="RUT67258.1"/>
    </source>
</evidence>
<dbReference type="EMBL" id="NRQY01000001">
    <property type="protein sequence ID" value="RUT67258.1"/>
    <property type="molecule type" value="Genomic_DNA"/>
</dbReference>
<dbReference type="GO" id="GO:0016874">
    <property type="term" value="F:ligase activity"/>
    <property type="evidence" value="ECO:0007669"/>
    <property type="project" value="UniProtKB-KW"/>
</dbReference>
<feature type="transmembrane region" description="Helical" evidence="5">
    <location>
        <begin position="185"/>
        <end position="204"/>
    </location>
</feature>
<evidence type="ECO:0000313" key="8">
    <source>
        <dbReference type="Proteomes" id="UP000286908"/>
    </source>
</evidence>
<feature type="transmembrane region" description="Helical" evidence="5">
    <location>
        <begin position="160"/>
        <end position="178"/>
    </location>
</feature>
<keyword evidence="7" id="KW-0436">Ligase</keyword>
<evidence type="ECO:0000256" key="4">
    <source>
        <dbReference type="ARBA" id="ARBA00023136"/>
    </source>
</evidence>
<dbReference type="PANTHER" id="PTHR37422">
    <property type="entry name" value="TEICHURONIC ACID BIOSYNTHESIS PROTEIN TUAE"/>
    <property type="match status" value="1"/>
</dbReference>
<evidence type="ECO:0000256" key="2">
    <source>
        <dbReference type="ARBA" id="ARBA00022692"/>
    </source>
</evidence>
<feature type="transmembrane region" description="Helical" evidence="5">
    <location>
        <begin position="335"/>
        <end position="356"/>
    </location>
</feature>
<feature type="transmembrane region" description="Helical" evidence="5">
    <location>
        <begin position="125"/>
        <end position="148"/>
    </location>
</feature>
<dbReference type="Pfam" id="PF04932">
    <property type="entry name" value="Wzy_C"/>
    <property type="match status" value="1"/>
</dbReference>
<feature type="domain" description="O-antigen ligase-related" evidence="6">
    <location>
        <begin position="194"/>
        <end position="347"/>
    </location>
</feature>
<feature type="transmembrane region" description="Helical" evidence="5">
    <location>
        <begin position="32"/>
        <end position="49"/>
    </location>
</feature>
<accession>A0A433ZYQ9</accession>
<name>A0A433ZYQ9_MORMO</name>
<feature type="transmembrane region" description="Helical" evidence="5">
    <location>
        <begin position="363"/>
        <end position="383"/>
    </location>
</feature>
<gene>
    <name evidence="7" type="ORF">CKG00_13450</name>
</gene>
<dbReference type="OrthoDB" id="6502028at2"/>
<dbReference type="GO" id="GO:0016020">
    <property type="term" value="C:membrane"/>
    <property type="evidence" value="ECO:0007669"/>
    <property type="project" value="UniProtKB-SubCell"/>
</dbReference>
<dbReference type="AlphaFoldDB" id="A0A433ZYQ9"/>
<reference evidence="7 8" key="1">
    <citation type="submission" date="2017-08" db="EMBL/GenBank/DDBJ databases">
        <title>Draft genome sequence of pheromone producing symbiont Morganella morganii, of the female New Zealand grass grub Costelytra giveni.</title>
        <authorList>
            <person name="Laugraud A."/>
            <person name="Young S.D."/>
            <person name="Hurst M.H."/>
        </authorList>
    </citation>
    <scope>NUCLEOTIDE SEQUENCE [LARGE SCALE GENOMIC DNA]</scope>
    <source>
        <strain evidence="7 8">MMsCG</strain>
    </source>
</reference>